<accession>A0ABT0K1D0</accession>
<feature type="region of interest" description="Disordered" evidence="9">
    <location>
        <begin position="923"/>
        <end position="963"/>
    </location>
</feature>
<comment type="caution">
    <text evidence="11">The sequence shown here is derived from an EMBL/GenBank/DDBJ whole genome shotgun (WGS) entry which is preliminary data.</text>
</comment>
<feature type="transmembrane region" description="Helical" evidence="10">
    <location>
        <begin position="161"/>
        <end position="177"/>
    </location>
</feature>
<feature type="transmembrane region" description="Helical" evidence="10">
    <location>
        <begin position="183"/>
        <end position="201"/>
    </location>
</feature>
<keyword evidence="8 10" id="KW-0472">Membrane</keyword>
<dbReference type="Gene3D" id="3.30.565.10">
    <property type="entry name" value="Histidine kinase-like ATPase, C-terminal domain"/>
    <property type="match status" value="1"/>
</dbReference>
<keyword evidence="4 10" id="KW-0812">Transmembrane</keyword>
<keyword evidence="2" id="KW-1003">Cell membrane</keyword>
<evidence type="ECO:0000256" key="9">
    <source>
        <dbReference type="SAM" id="MobiDB-lite"/>
    </source>
</evidence>
<evidence type="ECO:0000256" key="5">
    <source>
        <dbReference type="ARBA" id="ARBA00022777"/>
    </source>
</evidence>
<feature type="transmembrane region" description="Helical" evidence="10">
    <location>
        <begin position="595"/>
        <end position="615"/>
    </location>
</feature>
<gene>
    <name evidence="11" type="ORF">MXD59_17805</name>
</gene>
<keyword evidence="6 10" id="KW-1133">Transmembrane helix</keyword>
<feature type="region of interest" description="Disordered" evidence="9">
    <location>
        <begin position="72"/>
        <end position="101"/>
    </location>
</feature>
<dbReference type="RefSeq" id="WP_248825827.1">
    <property type="nucleotide sequence ID" value="NZ_JALKFT010000019.1"/>
</dbReference>
<feature type="region of interest" description="Disordered" evidence="9">
    <location>
        <begin position="470"/>
        <end position="490"/>
    </location>
</feature>
<dbReference type="PANTHER" id="PTHR24421">
    <property type="entry name" value="NITRATE/NITRITE SENSOR PROTEIN NARX-RELATED"/>
    <property type="match status" value="1"/>
</dbReference>
<feature type="transmembrane region" description="Helical" evidence="10">
    <location>
        <begin position="647"/>
        <end position="672"/>
    </location>
</feature>
<feature type="transmembrane region" description="Helical" evidence="10">
    <location>
        <begin position="109"/>
        <end position="128"/>
    </location>
</feature>
<keyword evidence="5" id="KW-0418">Kinase</keyword>
<name>A0ABT0K1D0_9ACTN</name>
<dbReference type="SUPFAM" id="SSF55874">
    <property type="entry name" value="ATPase domain of HSP90 chaperone/DNA topoisomerase II/histidine kinase"/>
    <property type="match status" value="1"/>
</dbReference>
<dbReference type="Proteomes" id="UP001201873">
    <property type="component" value="Unassembled WGS sequence"/>
</dbReference>
<comment type="subcellular location">
    <subcellularLocation>
        <location evidence="1">Cell membrane</location>
        <topology evidence="1">Multi-pass membrane protein</topology>
    </subcellularLocation>
</comment>
<dbReference type="PANTHER" id="PTHR24421:SF37">
    <property type="entry name" value="SENSOR HISTIDINE KINASE NARS"/>
    <property type="match status" value="1"/>
</dbReference>
<evidence type="ECO:0000256" key="7">
    <source>
        <dbReference type="ARBA" id="ARBA00023012"/>
    </source>
</evidence>
<evidence type="ECO:0000313" key="12">
    <source>
        <dbReference type="Proteomes" id="UP001201873"/>
    </source>
</evidence>
<feature type="transmembrane region" description="Helical" evidence="10">
    <location>
        <begin position="140"/>
        <end position="156"/>
    </location>
</feature>
<feature type="transmembrane region" description="Helical" evidence="10">
    <location>
        <begin position="513"/>
        <end position="531"/>
    </location>
</feature>
<keyword evidence="12" id="KW-1185">Reference proteome</keyword>
<proteinExistence type="predicted"/>
<dbReference type="EMBL" id="JALKFT010000019">
    <property type="protein sequence ID" value="MCK9877606.1"/>
    <property type="molecule type" value="Genomic_DNA"/>
</dbReference>
<evidence type="ECO:0000256" key="2">
    <source>
        <dbReference type="ARBA" id="ARBA00022475"/>
    </source>
</evidence>
<evidence type="ECO:0000313" key="11">
    <source>
        <dbReference type="EMBL" id="MCK9877606.1"/>
    </source>
</evidence>
<dbReference type="InterPro" id="IPR036890">
    <property type="entry name" value="HATPase_C_sf"/>
</dbReference>
<keyword evidence="3" id="KW-0808">Transferase</keyword>
<feature type="transmembrane region" description="Helical" evidence="10">
    <location>
        <begin position="622"/>
        <end position="641"/>
    </location>
</feature>
<evidence type="ECO:0000256" key="1">
    <source>
        <dbReference type="ARBA" id="ARBA00004651"/>
    </source>
</evidence>
<organism evidence="11 12">
    <name type="scientific">Frankia umida</name>
    <dbReference type="NCBI Taxonomy" id="573489"/>
    <lineage>
        <taxon>Bacteria</taxon>
        <taxon>Bacillati</taxon>
        <taxon>Actinomycetota</taxon>
        <taxon>Actinomycetes</taxon>
        <taxon>Frankiales</taxon>
        <taxon>Frankiaceae</taxon>
        <taxon>Frankia</taxon>
    </lineage>
</organism>
<reference evidence="11 12" key="1">
    <citation type="submission" date="2022-04" db="EMBL/GenBank/DDBJ databases">
        <title>Genome diversity in the genus Frankia.</title>
        <authorList>
            <person name="Carlos-Shanley C."/>
            <person name="Hahn D."/>
        </authorList>
    </citation>
    <scope>NUCLEOTIDE SEQUENCE [LARGE SCALE GENOMIC DNA]</scope>
    <source>
        <strain evidence="11 12">Ag45/Mut15</strain>
    </source>
</reference>
<evidence type="ECO:0000256" key="3">
    <source>
        <dbReference type="ARBA" id="ARBA00022679"/>
    </source>
</evidence>
<keyword evidence="7" id="KW-0902">Two-component regulatory system</keyword>
<feature type="transmembrane region" description="Helical" evidence="10">
    <location>
        <begin position="572"/>
        <end position="589"/>
    </location>
</feature>
<feature type="compositionally biased region" description="Basic and acidic residues" evidence="9">
    <location>
        <begin position="950"/>
        <end position="963"/>
    </location>
</feature>
<sequence length="963" mass="100964">MNGRSVQALARVMVRCAIQLRMVHLAFLVSSVAVWFDRYRDHPVAVAGAAGMFAWSVLVLILLRPQLADARPDDRPADSASAADPAAGAVPGLDGEREDSGESVRIPSVLARLDVLMATVGVALAPWIVPDPVRGDPSSLVFVAALTAAVTAAFSLTRRALLGAVALLGVVHLVTGVGQRPQVFAATLILIVIATLLRYALMRLLRVADDADLRQQKSTARRRRMLVAEARERAAQESERLLHDTILNTLTGIGMAEDMPAGLLREQCAQSVREVEEHLGSRPVGARRSGPGLLERLARTVTQASAAGLKITVDHVSRDTTIDATADGTGVGWVPDEVATAVVLAAGEALRNVRFHAGTDEARVVTLLEPGRLRVSIIDRGRGFQPDEVAANSVRLGLRSSVSARMRAVSGDARITSAPGQGTEITLAWDGPPRVPVHMSGWAEPASTAALPADGVLLLDGALLPGGAPLQVDGPSSGGAPSSEGAGAAPAAESAAAAVDRIEEELSTTARRGFAVAVVVGWLASLIPVIIHRDQARSVPLSMVIWLATFLAIGATAWISKRRPLRPAEARGAVLLAIGSAVGGAFNTVERPDEVIVCWATTMVNPLWLAFAVLSRRRRERYAAAGLAALAMTMLVLALGGRHDHLVLARLAGAVYALIMTQVLVTMFGPVLRASAQERARSERLAAGVTDQRILDIALRQDREARLAQLDARFLPLLRDIAADRLDPNSPDTRARCTAQARALRRELTGAGPEVLADLAGPIEAAEARGVAVTVQNDGRFTAIPPAVGAELLARVSAVLSSIGRETVLLTAYLDADRAEIYLSYPVRAATASAPGNGRGPTLGDFGRFGEFGPAGAGLVRSTASMAEGVVCVELRWSADGTGPQPRPFDAPDDDPDLLPLGVDAGAPVVPSTMAGLRGAVRAGDESAPVGRGLLDSAGRGMVEQPGGGGERRATFRRDQTDA</sequence>
<evidence type="ECO:0000256" key="8">
    <source>
        <dbReference type="ARBA" id="ARBA00023136"/>
    </source>
</evidence>
<feature type="transmembrane region" description="Helical" evidence="10">
    <location>
        <begin position="543"/>
        <end position="560"/>
    </location>
</feature>
<evidence type="ECO:0000256" key="10">
    <source>
        <dbReference type="SAM" id="Phobius"/>
    </source>
</evidence>
<dbReference type="InterPro" id="IPR050482">
    <property type="entry name" value="Sensor_HK_TwoCompSys"/>
</dbReference>
<feature type="transmembrane region" description="Helical" evidence="10">
    <location>
        <begin position="42"/>
        <end position="63"/>
    </location>
</feature>
<evidence type="ECO:0000256" key="4">
    <source>
        <dbReference type="ARBA" id="ARBA00022692"/>
    </source>
</evidence>
<evidence type="ECO:0000256" key="6">
    <source>
        <dbReference type="ARBA" id="ARBA00022989"/>
    </source>
</evidence>
<feature type="compositionally biased region" description="Low complexity" evidence="9">
    <location>
        <begin position="78"/>
        <end position="87"/>
    </location>
</feature>
<protein>
    <submittedName>
        <fullName evidence="11">DUF2339 domain-containing protein</fullName>
    </submittedName>
</protein>
<feature type="transmembrane region" description="Helical" evidence="10">
    <location>
        <begin position="12"/>
        <end position="36"/>
    </location>
</feature>